<dbReference type="Gene3D" id="1.20.140.40">
    <property type="entry name" value="Invertase/pectin methylesterase inhibitor family protein"/>
    <property type="match status" value="1"/>
</dbReference>
<keyword evidence="1 4" id="KW-0732">Signal</keyword>
<feature type="domain" description="Pectinesterase inhibitor" evidence="5">
    <location>
        <begin position="29"/>
        <end position="171"/>
    </location>
</feature>
<evidence type="ECO:0000259" key="5">
    <source>
        <dbReference type="SMART" id="SM00856"/>
    </source>
</evidence>
<dbReference type="Gramene" id="LPERR01G00650.1">
    <property type="protein sequence ID" value="LPERR01G00650.1"/>
    <property type="gene ID" value="LPERR01G00650"/>
</dbReference>
<evidence type="ECO:0000313" key="6">
    <source>
        <dbReference type="EnsemblPlants" id="LPERR01G00650.1"/>
    </source>
</evidence>
<dbReference type="InterPro" id="IPR006501">
    <property type="entry name" value="Pectinesterase_inhib_dom"/>
</dbReference>
<keyword evidence="7" id="KW-1185">Reference proteome</keyword>
<evidence type="ECO:0000256" key="1">
    <source>
        <dbReference type="ARBA" id="ARBA00022729"/>
    </source>
</evidence>
<reference evidence="6 7" key="1">
    <citation type="submission" date="2012-08" db="EMBL/GenBank/DDBJ databases">
        <title>Oryza genome evolution.</title>
        <authorList>
            <person name="Wing R.A."/>
        </authorList>
    </citation>
    <scope>NUCLEOTIDE SEQUENCE</scope>
</reference>
<dbReference type="Pfam" id="PF04043">
    <property type="entry name" value="PMEI"/>
    <property type="match status" value="1"/>
</dbReference>
<dbReference type="SUPFAM" id="SSF101148">
    <property type="entry name" value="Plant invertase/pectin methylesterase inhibitor"/>
    <property type="match status" value="1"/>
</dbReference>
<feature type="signal peptide" evidence="4">
    <location>
        <begin position="1"/>
        <end position="21"/>
    </location>
</feature>
<name>A0A0D9UVX7_9ORYZ</name>
<dbReference type="AlphaFoldDB" id="A0A0D9UVX7"/>
<feature type="chain" id="PRO_5002347167" description="Pectinesterase inhibitor domain-containing protein" evidence="4">
    <location>
        <begin position="22"/>
        <end position="181"/>
    </location>
</feature>
<dbReference type="Proteomes" id="UP000032180">
    <property type="component" value="Chromosome 1"/>
</dbReference>
<dbReference type="HOGENOM" id="CLU_127883_0_0_1"/>
<evidence type="ECO:0000256" key="2">
    <source>
        <dbReference type="ARBA" id="ARBA00023157"/>
    </source>
</evidence>
<sequence length="181" mass="18264">MATPTPMLLLAVAAVVMSTAATLLPTATGDAVFLSSICNKTHNDKCAAVLNSSPDTADAATVGDLATIALDLAVAAAGVINDKASSYDPSSPEYNALRVCGGAYFDAVNDLDIDARDGLNSGDYATAVNLVSGAGAAADDCENAVANGKVASVMADVDQKMKDRCGVARDVINLLIPPKSN</sequence>
<dbReference type="PANTHER" id="PTHR35357:SF8">
    <property type="entry name" value="OS01G0111000 PROTEIN"/>
    <property type="match status" value="1"/>
</dbReference>
<dbReference type="SMART" id="SM00856">
    <property type="entry name" value="PMEI"/>
    <property type="match status" value="1"/>
</dbReference>
<reference evidence="6" key="3">
    <citation type="submission" date="2015-04" db="UniProtKB">
        <authorList>
            <consortium name="EnsemblPlants"/>
        </authorList>
    </citation>
    <scope>IDENTIFICATION</scope>
</reference>
<keyword evidence="2" id="KW-1015">Disulfide bond</keyword>
<dbReference type="NCBIfam" id="TIGR01614">
    <property type="entry name" value="PME_inhib"/>
    <property type="match status" value="1"/>
</dbReference>
<dbReference type="InterPro" id="IPR035513">
    <property type="entry name" value="Invertase/methylesterase_inhib"/>
</dbReference>
<evidence type="ECO:0000313" key="7">
    <source>
        <dbReference type="Proteomes" id="UP000032180"/>
    </source>
</evidence>
<dbReference type="EnsemblPlants" id="LPERR01G00650.1">
    <property type="protein sequence ID" value="LPERR01G00650.1"/>
    <property type="gene ID" value="LPERR01G00650"/>
</dbReference>
<evidence type="ECO:0000256" key="4">
    <source>
        <dbReference type="SAM" id="SignalP"/>
    </source>
</evidence>
<organism evidence="6 7">
    <name type="scientific">Leersia perrieri</name>
    <dbReference type="NCBI Taxonomy" id="77586"/>
    <lineage>
        <taxon>Eukaryota</taxon>
        <taxon>Viridiplantae</taxon>
        <taxon>Streptophyta</taxon>
        <taxon>Embryophyta</taxon>
        <taxon>Tracheophyta</taxon>
        <taxon>Spermatophyta</taxon>
        <taxon>Magnoliopsida</taxon>
        <taxon>Liliopsida</taxon>
        <taxon>Poales</taxon>
        <taxon>Poaceae</taxon>
        <taxon>BOP clade</taxon>
        <taxon>Oryzoideae</taxon>
        <taxon>Oryzeae</taxon>
        <taxon>Oryzinae</taxon>
        <taxon>Leersia</taxon>
    </lineage>
</organism>
<protein>
    <recommendedName>
        <fullName evidence="5">Pectinesterase inhibitor domain-containing protein</fullName>
    </recommendedName>
</protein>
<dbReference type="GO" id="GO:0004857">
    <property type="term" value="F:enzyme inhibitor activity"/>
    <property type="evidence" value="ECO:0007669"/>
    <property type="project" value="InterPro"/>
</dbReference>
<evidence type="ECO:0000256" key="3">
    <source>
        <dbReference type="ARBA" id="ARBA00038471"/>
    </source>
</evidence>
<comment type="similarity">
    <text evidence="3">Belongs to the PMEI family.</text>
</comment>
<dbReference type="eggNOG" id="ENOG502SZK8">
    <property type="taxonomic scope" value="Eukaryota"/>
</dbReference>
<accession>A0A0D9UVX7</accession>
<proteinExistence type="inferred from homology"/>
<dbReference type="PANTHER" id="PTHR35357">
    <property type="entry name" value="OS02G0537100 PROTEIN"/>
    <property type="match status" value="1"/>
</dbReference>
<reference evidence="7" key="2">
    <citation type="submission" date="2013-12" db="EMBL/GenBank/DDBJ databases">
        <authorList>
            <person name="Yu Y."/>
            <person name="Lee S."/>
            <person name="de Baynast K."/>
            <person name="Wissotski M."/>
            <person name="Liu L."/>
            <person name="Talag J."/>
            <person name="Goicoechea J."/>
            <person name="Angelova A."/>
            <person name="Jetty R."/>
            <person name="Kudrna D."/>
            <person name="Golser W."/>
            <person name="Rivera L."/>
            <person name="Zhang J."/>
            <person name="Wing R."/>
        </authorList>
    </citation>
    <scope>NUCLEOTIDE SEQUENCE</scope>
</reference>